<gene>
    <name evidence="1" type="ORF">Ttaiw_00204</name>
</gene>
<evidence type="ECO:0000313" key="1">
    <source>
        <dbReference type="EMBL" id="TSE34143.1"/>
    </source>
</evidence>
<organism evidence="1 2">
    <name type="scientific">Tepidimonas taiwanensis</name>
    <dbReference type="NCBI Taxonomy" id="307486"/>
    <lineage>
        <taxon>Bacteria</taxon>
        <taxon>Pseudomonadati</taxon>
        <taxon>Pseudomonadota</taxon>
        <taxon>Betaproteobacteria</taxon>
        <taxon>Burkholderiales</taxon>
        <taxon>Tepidimonas</taxon>
    </lineage>
</organism>
<reference evidence="1 2" key="1">
    <citation type="submission" date="2019-07" db="EMBL/GenBank/DDBJ databases">
        <title>Tepidimonas taiwanensis I1-1 draft genome.</title>
        <authorList>
            <person name="Da Costa M.S."/>
            <person name="Froufe H.J.C."/>
            <person name="Egas C."/>
            <person name="Albuquerque L."/>
        </authorList>
    </citation>
    <scope>NUCLEOTIDE SEQUENCE [LARGE SCALE GENOMIC DNA]</scope>
    <source>
        <strain evidence="1 2">I1-1</strain>
    </source>
</reference>
<evidence type="ECO:0000313" key="2">
    <source>
        <dbReference type="Proteomes" id="UP000317763"/>
    </source>
</evidence>
<protein>
    <submittedName>
        <fullName evidence="1">Uncharacterized protein</fullName>
    </submittedName>
</protein>
<name>A0A554XE87_9BURK</name>
<accession>A0A554XE87</accession>
<dbReference type="EMBL" id="VJOM01000001">
    <property type="protein sequence ID" value="TSE34143.1"/>
    <property type="molecule type" value="Genomic_DNA"/>
</dbReference>
<dbReference type="RefSeq" id="WP_143897338.1">
    <property type="nucleotide sequence ID" value="NZ_CP083911.1"/>
</dbReference>
<dbReference type="AlphaFoldDB" id="A0A554XE87"/>
<dbReference type="Proteomes" id="UP000317763">
    <property type="component" value="Unassembled WGS sequence"/>
</dbReference>
<keyword evidence="2" id="KW-1185">Reference proteome</keyword>
<proteinExistence type="predicted"/>
<comment type="caution">
    <text evidence="1">The sequence shown here is derived from an EMBL/GenBank/DDBJ whole genome shotgun (WGS) entry which is preliminary data.</text>
</comment>
<sequence length="69" mass="6993">MQSQQRAAAKAIRDVRAILGLVSMGFDPQAAQVAPESASDIVAGLAVASELADEIAAAIADGAHDCRCV</sequence>